<protein>
    <submittedName>
        <fullName evidence="2">Class I SAM-dependent methyltransferase</fullName>
    </submittedName>
</protein>
<dbReference type="Proteomes" id="UP000500857">
    <property type="component" value="Chromosome"/>
</dbReference>
<dbReference type="GO" id="GO:0008168">
    <property type="term" value="F:methyltransferase activity"/>
    <property type="evidence" value="ECO:0007669"/>
    <property type="project" value="UniProtKB-KW"/>
</dbReference>
<dbReference type="KEGG" id="oxy:HCG48_00435"/>
<keyword evidence="2" id="KW-0489">Methyltransferase</keyword>
<evidence type="ECO:0000313" key="2">
    <source>
        <dbReference type="EMBL" id="QIZ69244.1"/>
    </source>
</evidence>
<sequence>MKQLDVLKNYAKAVAIGAYDSDSPGLFGKHDNVRRYWEDRFNRTVLSQFLEPLVERQREANSGIRVMDLGCGAGEGLGILTTLPKRPRNLDSEPERVLSYRDISCYKGVDISPAMIQKGKEVHAKHSQASFNVCDLNEGLPMEPGEAPYDVYFSSYGSLSHLNDESFEQLIGQICKNVEDRSIFVADLLGRYSYEWPCYWGENKDNGSIMKTYSMSYIYPPDARGEIEVERFPIRFWGGEEFDRFVTQIAASKGVKVAKRRLCDRSILVGRHMNTREFNPEAPPLRAAVNSLHQINTRTDLSQLLFEYHPHPDHPHLNRFFDKLQDSWNAVVYACMDALEHWRNPHKLQTEPPAGEPPLVQDAIRTIRKAVRCAPNMRLDDPRANLVEPQLAYLLRELEWNLQQGLGASHGLLAVYEFKK</sequence>
<dbReference type="GO" id="GO:0032259">
    <property type="term" value="P:methylation"/>
    <property type="evidence" value="ECO:0007669"/>
    <property type="project" value="UniProtKB-KW"/>
</dbReference>
<gene>
    <name evidence="2" type="ORF">HCG48_00435</name>
</gene>
<dbReference type="EMBL" id="CP051167">
    <property type="protein sequence ID" value="QIZ69244.1"/>
    <property type="molecule type" value="Genomic_DNA"/>
</dbReference>
<dbReference type="SUPFAM" id="SSF53335">
    <property type="entry name" value="S-adenosyl-L-methionine-dependent methyltransferases"/>
    <property type="match status" value="1"/>
</dbReference>
<name>A0A6H1TRM4_9CYAN</name>
<proteinExistence type="predicted"/>
<dbReference type="InterPro" id="IPR029063">
    <property type="entry name" value="SAM-dependent_MTases_sf"/>
</dbReference>
<accession>A0A6H1TRM4</accession>
<dbReference type="CDD" id="cd02440">
    <property type="entry name" value="AdoMet_MTases"/>
    <property type="match status" value="1"/>
</dbReference>
<dbReference type="Pfam" id="PF13847">
    <property type="entry name" value="Methyltransf_31"/>
    <property type="match status" value="1"/>
</dbReference>
<dbReference type="AlphaFoldDB" id="A0A6H1TRM4"/>
<keyword evidence="2" id="KW-0808">Transferase</keyword>
<keyword evidence="3" id="KW-1185">Reference proteome</keyword>
<dbReference type="Gene3D" id="3.40.50.150">
    <property type="entry name" value="Vaccinia Virus protein VP39"/>
    <property type="match status" value="1"/>
</dbReference>
<reference evidence="2 3" key="1">
    <citation type="submission" date="2020-04" db="EMBL/GenBank/DDBJ databases">
        <authorList>
            <person name="Basu S."/>
            <person name="Maruthanayagam V."/>
            <person name="Chakraborty S."/>
            <person name="Pramanik A."/>
            <person name="Mukherjee J."/>
            <person name="Brink B."/>
        </authorList>
    </citation>
    <scope>NUCLEOTIDE SEQUENCE [LARGE SCALE GENOMIC DNA]</scope>
    <source>
        <strain evidence="2 3">AP17</strain>
    </source>
</reference>
<dbReference type="RefSeq" id="WP_168567401.1">
    <property type="nucleotide sequence ID" value="NZ_CP051167.1"/>
</dbReference>
<organism evidence="2 3">
    <name type="scientific">Oxynema aestuarii AP17</name>
    <dbReference type="NCBI Taxonomy" id="2064643"/>
    <lineage>
        <taxon>Bacteria</taxon>
        <taxon>Bacillati</taxon>
        <taxon>Cyanobacteriota</taxon>
        <taxon>Cyanophyceae</taxon>
        <taxon>Oscillatoriophycideae</taxon>
        <taxon>Oscillatoriales</taxon>
        <taxon>Oscillatoriaceae</taxon>
        <taxon>Oxynema</taxon>
        <taxon>Oxynema aestuarii</taxon>
    </lineage>
</organism>
<evidence type="ECO:0000313" key="3">
    <source>
        <dbReference type="Proteomes" id="UP000500857"/>
    </source>
</evidence>
<dbReference type="InterPro" id="IPR025714">
    <property type="entry name" value="Methyltranfer_dom"/>
</dbReference>
<feature type="domain" description="Methyltransferase" evidence="1">
    <location>
        <begin position="61"/>
        <end position="186"/>
    </location>
</feature>
<evidence type="ECO:0000259" key="1">
    <source>
        <dbReference type="Pfam" id="PF13847"/>
    </source>
</evidence>